<name>A0A8J8MTP8_9RHOB</name>
<reference evidence="6" key="1">
    <citation type="submission" date="2020-01" db="EMBL/GenBank/DDBJ databases">
        <authorList>
            <person name="Yang Y."/>
            <person name="Kwon Y.M."/>
        </authorList>
    </citation>
    <scope>NUCLEOTIDE SEQUENCE</scope>
    <source>
        <strain evidence="6">PG104</strain>
    </source>
</reference>
<comment type="similarity">
    <text evidence="1">Belongs to the type-I restriction system S methylase family.</text>
</comment>
<dbReference type="Gene3D" id="3.30.460.10">
    <property type="entry name" value="Beta Polymerase, domain 2"/>
    <property type="match status" value="1"/>
</dbReference>
<dbReference type="Pfam" id="PF18765">
    <property type="entry name" value="Polbeta"/>
    <property type="match status" value="1"/>
</dbReference>
<dbReference type="GO" id="GO:0003677">
    <property type="term" value="F:DNA binding"/>
    <property type="evidence" value="ECO:0007669"/>
    <property type="project" value="UniProtKB-KW"/>
</dbReference>
<dbReference type="EMBL" id="CP047289">
    <property type="protein sequence ID" value="QUS36274.1"/>
    <property type="molecule type" value="Genomic_DNA"/>
</dbReference>
<dbReference type="Pfam" id="PF01420">
    <property type="entry name" value="Methylase_S"/>
    <property type="match status" value="2"/>
</dbReference>
<dbReference type="InterPro" id="IPR052021">
    <property type="entry name" value="Type-I_RS_S_subunit"/>
</dbReference>
<evidence type="ECO:0000313" key="6">
    <source>
        <dbReference type="EMBL" id="QUS36274.1"/>
    </source>
</evidence>
<dbReference type="PANTHER" id="PTHR30408">
    <property type="entry name" value="TYPE-1 RESTRICTION ENZYME ECOKI SPECIFICITY PROTEIN"/>
    <property type="match status" value="1"/>
</dbReference>
<dbReference type="Gene3D" id="3.90.220.20">
    <property type="entry name" value="DNA methylase specificity domains"/>
    <property type="match status" value="2"/>
</dbReference>
<dbReference type="CDD" id="cd05403">
    <property type="entry name" value="NT_KNTase_like"/>
    <property type="match status" value="1"/>
</dbReference>
<evidence type="ECO:0008006" key="8">
    <source>
        <dbReference type="Google" id="ProtNLM"/>
    </source>
</evidence>
<accession>A0A8J8MTP8</accession>
<sequence length="509" mass="56023">MTGKIDISPEQLAIVQGTLRDHLPKGTLAWAFGSRVTWTAKPFSDLDIALEGAAPLDPDVLIDLEEAFETSDLPWKVDVIDLNAVTPEFRAIVERQRVPADWCDLQLHEVGKIVTGKTPPTSSPDFYDGYIPFVTPSDMDGKRRIETTARNLTADGAKKVGSSYVDRPAISVSCIGSDMGKAALVAPPFVTNQQINSIIVSDDFERLFVYYNLSARKEEIRNRAGGAAQPIMNKSDFGKLSIFAPCKPEQTRISNILGTLDDKIELNRRMNETLEAMARAVFRDWFVDFGPTRRKAAGETDPAVILGGLLPDPTQAAPLAALFPDRFGANGLPEGWELERLDSYLELAYGKALTKKDRVEGDYPVYGSGGISGTHNAPLAKGPAIIVGRKGTVGSLCWEDRDFFAIDTVFYVVPKTRLSFLFYMLETLGLEHMNTDAAVPGLNRNNVYRLERAFGCEATRNAFADLADQFRVMIRNNEQENQTLAAIRDLLLPKLMSGELRLTGAEGVV</sequence>
<dbReference type="InterPro" id="IPR000055">
    <property type="entry name" value="Restrct_endonuc_typeI_TRD"/>
</dbReference>
<dbReference type="PANTHER" id="PTHR30408:SF13">
    <property type="entry name" value="TYPE I RESTRICTION ENZYME HINDI SPECIFICITY SUBUNIT"/>
    <property type="match status" value="1"/>
</dbReference>
<dbReference type="Proteomes" id="UP000679284">
    <property type="component" value="Chromosome"/>
</dbReference>
<dbReference type="GO" id="GO:0009307">
    <property type="term" value="P:DNA restriction-modification system"/>
    <property type="evidence" value="ECO:0007669"/>
    <property type="project" value="UniProtKB-KW"/>
</dbReference>
<gene>
    <name evidence="6" type="ORF">GR316_08320</name>
</gene>
<evidence type="ECO:0000256" key="3">
    <source>
        <dbReference type="ARBA" id="ARBA00023125"/>
    </source>
</evidence>
<dbReference type="AlphaFoldDB" id="A0A8J8MTP8"/>
<feature type="domain" description="Type I restriction modification DNA specificity" evidence="4">
    <location>
        <begin position="99"/>
        <end position="275"/>
    </location>
</feature>
<dbReference type="CDD" id="cd17516">
    <property type="entry name" value="RMtype1_S_HinAWORF1578P-TRD2-CR2_like"/>
    <property type="match status" value="1"/>
</dbReference>
<dbReference type="RefSeq" id="WP_211783494.1">
    <property type="nucleotide sequence ID" value="NZ_CP047289.1"/>
</dbReference>
<evidence type="ECO:0000259" key="4">
    <source>
        <dbReference type="Pfam" id="PF01420"/>
    </source>
</evidence>
<dbReference type="InterPro" id="IPR041633">
    <property type="entry name" value="Polbeta"/>
</dbReference>
<evidence type="ECO:0000256" key="1">
    <source>
        <dbReference type="ARBA" id="ARBA00010923"/>
    </source>
</evidence>
<protein>
    <recommendedName>
        <fullName evidence="8">Restriction endonuclease subunit S</fullName>
    </recommendedName>
</protein>
<dbReference type="REBASE" id="472603">
    <property type="entry name" value="S.FspPG104ORF8330P"/>
</dbReference>
<evidence type="ECO:0000256" key="2">
    <source>
        <dbReference type="ARBA" id="ARBA00022747"/>
    </source>
</evidence>
<keyword evidence="2" id="KW-0680">Restriction system</keyword>
<feature type="domain" description="Polymerase beta nucleotidyltransferase" evidence="5">
    <location>
        <begin position="27"/>
        <end position="91"/>
    </location>
</feature>
<organism evidence="6 7">
    <name type="scientific">Falsirhodobacter algicola</name>
    <dbReference type="NCBI Taxonomy" id="2692330"/>
    <lineage>
        <taxon>Bacteria</taxon>
        <taxon>Pseudomonadati</taxon>
        <taxon>Pseudomonadota</taxon>
        <taxon>Alphaproteobacteria</taxon>
        <taxon>Rhodobacterales</taxon>
        <taxon>Paracoccaceae</taxon>
        <taxon>Falsirhodobacter</taxon>
    </lineage>
</organism>
<evidence type="ECO:0000259" key="5">
    <source>
        <dbReference type="Pfam" id="PF18765"/>
    </source>
</evidence>
<dbReference type="InterPro" id="IPR043519">
    <property type="entry name" value="NT_sf"/>
</dbReference>
<proteinExistence type="inferred from homology"/>
<feature type="domain" description="Type I restriction modification DNA specificity" evidence="4">
    <location>
        <begin position="333"/>
        <end position="429"/>
    </location>
</feature>
<dbReference type="SUPFAM" id="SSF116734">
    <property type="entry name" value="DNA methylase specificity domain"/>
    <property type="match status" value="2"/>
</dbReference>
<keyword evidence="3" id="KW-0238">DNA-binding</keyword>
<dbReference type="Gene3D" id="1.10.287.1120">
    <property type="entry name" value="Bipartite methylase S protein"/>
    <property type="match status" value="1"/>
</dbReference>
<dbReference type="InterPro" id="IPR044946">
    <property type="entry name" value="Restrct_endonuc_typeI_TRD_sf"/>
</dbReference>
<evidence type="ECO:0000313" key="7">
    <source>
        <dbReference type="Proteomes" id="UP000679284"/>
    </source>
</evidence>
<dbReference type="SUPFAM" id="SSF81301">
    <property type="entry name" value="Nucleotidyltransferase"/>
    <property type="match status" value="1"/>
</dbReference>
<dbReference type="CDD" id="cd17267">
    <property type="entry name" value="RMtype1_S_EcoAO83I-TRD1-CR1_like"/>
    <property type="match status" value="1"/>
</dbReference>
<dbReference type="KEGG" id="fap:GR316_08320"/>
<keyword evidence="7" id="KW-1185">Reference proteome</keyword>